<evidence type="ECO:0000313" key="6">
    <source>
        <dbReference type="Proteomes" id="UP001231189"/>
    </source>
</evidence>
<feature type="signal peptide" evidence="3">
    <location>
        <begin position="1"/>
        <end position="22"/>
    </location>
</feature>
<comment type="caution">
    <text evidence="5">The sequence shown here is derived from an EMBL/GenBank/DDBJ whole genome shotgun (WGS) entry which is preliminary data.</text>
</comment>
<dbReference type="EMBL" id="JAUUTY010000007">
    <property type="protein sequence ID" value="KAK1605437.1"/>
    <property type="molecule type" value="Genomic_DNA"/>
</dbReference>
<dbReference type="InterPro" id="IPR038408">
    <property type="entry name" value="GNK2_sf"/>
</dbReference>
<dbReference type="PANTHER" id="PTHR32099:SF106">
    <property type="entry name" value="GNK2-HOMOLOGOUS DOMAIN-CONTAINING PROTEIN"/>
    <property type="match status" value="1"/>
</dbReference>
<dbReference type="FunFam" id="3.30.430.20:FF:000028">
    <property type="entry name" value="Putative DUF26-domain receptor-like protein kinase family protein"/>
    <property type="match status" value="1"/>
</dbReference>
<keyword evidence="6" id="KW-1185">Reference proteome</keyword>
<dbReference type="PROSITE" id="PS51473">
    <property type="entry name" value="GNK2"/>
    <property type="match status" value="2"/>
</dbReference>
<evidence type="ECO:0000256" key="2">
    <source>
        <dbReference type="ARBA" id="ARBA00022737"/>
    </source>
</evidence>
<feature type="domain" description="Gnk2-homologous" evidence="4">
    <location>
        <begin position="8"/>
        <end position="117"/>
    </location>
</feature>
<proteinExistence type="predicted"/>
<feature type="domain" description="Gnk2-homologous" evidence="4">
    <location>
        <begin position="131"/>
        <end position="237"/>
    </location>
</feature>
<sequence length="277" mass="29785">MAIVGVLLAILLLLLTVPFLAAADAFCDNLKNVAATLPKKTSSSTEHFATATFGQANDTVYALALCRGDVLNDSTCAGCLASSFDMLLNQTPSPQQQCYKTAYYYSNCILIYSGNDIVAAPPSTTDLDGDGTPAFQRWNTRNDSRLIAGARIQELLVKTVEEAARTTPRRFATAVMDGGTNYPKVYSLAQCTPDLSAGDCHACLSHLLGMVNFTMSLRFGGQMGAIRCYFRYEASKFYNGEPMLPLGQLSAPAPVPATTKQKSESGPKLACNFYPHA</sequence>
<name>A0AAD8QN10_LOLMU</name>
<keyword evidence="2" id="KW-0677">Repeat</keyword>
<evidence type="ECO:0000256" key="1">
    <source>
        <dbReference type="ARBA" id="ARBA00022729"/>
    </source>
</evidence>
<dbReference type="Pfam" id="PF01657">
    <property type="entry name" value="Stress-antifung"/>
    <property type="match status" value="2"/>
</dbReference>
<organism evidence="5 6">
    <name type="scientific">Lolium multiflorum</name>
    <name type="common">Italian ryegrass</name>
    <name type="synonym">Lolium perenne subsp. multiflorum</name>
    <dbReference type="NCBI Taxonomy" id="4521"/>
    <lineage>
        <taxon>Eukaryota</taxon>
        <taxon>Viridiplantae</taxon>
        <taxon>Streptophyta</taxon>
        <taxon>Embryophyta</taxon>
        <taxon>Tracheophyta</taxon>
        <taxon>Spermatophyta</taxon>
        <taxon>Magnoliopsida</taxon>
        <taxon>Liliopsida</taxon>
        <taxon>Poales</taxon>
        <taxon>Poaceae</taxon>
        <taxon>BOP clade</taxon>
        <taxon>Pooideae</taxon>
        <taxon>Poodae</taxon>
        <taxon>Poeae</taxon>
        <taxon>Poeae Chloroplast Group 2 (Poeae type)</taxon>
        <taxon>Loliodinae</taxon>
        <taxon>Loliinae</taxon>
        <taxon>Lolium</taxon>
    </lineage>
</organism>
<dbReference type="InterPro" id="IPR002902">
    <property type="entry name" value="GNK2"/>
</dbReference>
<dbReference type="Gene3D" id="3.30.430.20">
    <property type="entry name" value="Gnk2 domain, C-X8-C-X2-C motif"/>
    <property type="match status" value="2"/>
</dbReference>
<feature type="chain" id="PRO_5042012381" description="Gnk2-homologous domain-containing protein" evidence="3">
    <location>
        <begin position="23"/>
        <end position="277"/>
    </location>
</feature>
<protein>
    <recommendedName>
        <fullName evidence="4">Gnk2-homologous domain-containing protein</fullName>
    </recommendedName>
</protein>
<accession>A0AAD8QN10</accession>
<keyword evidence="1 3" id="KW-0732">Signal</keyword>
<gene>
    <name evidence="5" type="ORF">QYE76_029110</name>
</gene>
<reference evidence="5" key="1">
    <citation type="submission" date="2023-07" db="EMBL/GenBank/DDBJ databases">
        <title>A chromosome-level genome assembly of Lolium multiflorum.</title>
        <authorList>
            <person name="Chen Y."/>
            <person name="Copetti D."/>
            <person name="Kolliker R."/>
            <person name="Studer B."/>
        </authorList>
    </citation>
    <scope>NUCLEOTIDE SEQUENCE</scope>
    <source>
        <strain evidence="5">02402/16</strain>
        <tissue evidence="5">Leaf</tissue>
    </source>
</reference>
<evidence type="ECO:0000256" key="3">
    <source>
        <dbReference type="SAM" id="SignalP"/>
    </source>
</evidence>
<dbReference type="Proteomes" id="UP001231189">
    <property type="component" value="Unassembled WGS sequence"/>
</dbReference>
<evidence type="ECO:0000313" key="5">
    <source>
        <dbReference type="EMBL" id="KAK1605437.1"/>
    </source>
</evidence>
<evidence type="ECO:0000259" key="4">
    <source>
        <dbReference type="PROSITE" id="PS51473"/>
    </source>
</evidence>
<dbReference type="PANTHER" id="PTHR32099">
    <property type="entry name" value="CYSTEINE-RICH REPEAT SECRETORY PROTEIN"/>
    <property type="match status" value="1"/>
</dbReference>
<dbReference type="AlphaFoldDB" id="A0AAD8QN10"/>
<dbReference type="CDD" id="cd23509">
    <property type="entry name" value="Gnk2-like"/>
    <property type="match status" value="2"/>
</dbReference>